<accession>B3JM93</accession>
<reference evidence="5 6" key="1">
    <citation type="submission" date="2008-04" db="EMBL/GenBank/DDBJ databases">
        <title>Draft genome sequence of Bacteroides coprocola (DSM 17136).</title>
        <authorList>
            <person name="Sudarsanam P."/>
            <person name="Ley R."/>
            <person name="Guruge J."/>
            <person name="Turnbaugh P.J."/>
            <person name="Mahowald M."/>
            <person name="Liep D."/>
            <person name="Gordon J."/>
        </authorList>
    </citation>
    <scope>NUCLEOTIDE SEQUENCE [LARGE SCALE GENOMIC DNA]</scope>
    <source>
        <strain evidence="5 6">DSM 17136</strain>
    </source>
</reference>
<dbReference type="eggNOG" id="COG3547">
    <property type="taxonomic scope" value="Bacteria"/>
</dbReference>
<feature type="coiled-coil region" evidence="1">
    <location>
        <begin position="223"/>
        <end position="257"/>
    </location>
</feature>
<dbReference type="InterPro" id="IPR047650">
    <property type="entry name" value="Transpos_IS110"/>
</dbReference>
<dbReference type="HOGENOM" id="CLU_036902_11_0_10"/>
<organism evidence="5 6">
    <name type="scientific">Phocaeicola coprocola DSM 17136</name>
    <dbReference type="NCBI Taxonomy" id="470145"/>
    <lineage>
        <taxon>Bacteria</taxon>
        <taxon>Pseudomonadati</taxon>
        <taxon>Bacteroidota</taxon>
        <taxon>Bacteroidia</taxon>
        <taxon>Bacteroidales</taxon>
        <taxon>Bacteroidaceae</taxon>
        <taxon>Phocaeicola</taxon>
    </lineage>
</organism>
<dbReference type="GO" id="GO:0004803">
    <property type="term" value="F:transposase activity"/>
    <property type="evidence" value="ECO:0007669"/>
    <property type="project" value="InterPro"/>
</dbReference>
<dbReference type="Pfam" id="PF02371">
    <property type="entry name" value="Transposase_20"/>
    <property type="match status" value="1"/>
</dbReference>
<evidence type="ECO:0000256" key="2">
    <source>
        <dbReference type="SAM" id="MobiDB-lite"/>
    </source>
</evidence>
<dbReference type="PANTHER" id="PTHR33055">
    <property type="entry name" value="TRANSPOSASE FOR INSERTION SEQUENCE ELEMENT IS1111A"/>
    <property type="match status" value="1"/>
</dbReference>
<proteinExistence type="predicted"/>
<feature type="domain" description="Transposase IS116/IS110/IS902 C-terminal" evidence="4">
    <location>
        <begin position="256"/>
        <end position="314"/>
    </location>
</feature>
<protein>
    <submittedName>
        <fullName evidence="5">Transposase, IS116/IS110/IS902 family</fullName>
    </submittedName>
</protein>
<dbReference type="RefSeq" id="WP_007570635.1">
    <property type="nucleotide sequence ID" value="NZ_DS981500.1"/>
</dbReference>
<dbReference type="InterPro" id="IPR002525">
    <property type="entry name" value="Transp_IS110-like_N"/>
</dbReference>
<feature type="domain" description="Transposase IS110-like N-terminal" evidence="3">
    <location>
        <begin position="14"/>
        <end position="158"/>
    </location>
</feature>
<keyword evidence="1" id="KW-0175">Coiled coil</keyword>
<comment type="caution">
    <text evidence="5">The sequence shown here is derived from an EMBL/GenBank/DDBJ whole genome shotgun (WGS) entry which is preliminary data.</text>
</comment>
<evidence type="ECO:0000256" key="1">
    <source>
        <dbReference type="SAM" id="Coils"/>
    </source>
</evidence>
<dbReference type="NCBIfam" id="NF033542">
    <property type="entry name" value="transpos_IS110"/>
    <property type="match status" value="1"/>
</dbReference>
<dbReference type="InterPro" id="IPR003346">
    <property type="entry name" value="Transposase_20"/>
</dbReference>
<dbReference type="STRING" id="470145.BACCOP_03044"/>
<dbReference type="AlphaFoldDB" id="B3JM93"/>
<evidence type="ECO:0000313" key="6">
    <source>
        <dbReference type="Proteomes" id="UP000003146"/>
    </source>
</evidence>
<name>B3JM93_9BACT</name>
<evidence type="ECO:0000313" key="5">
    <source>
        <dbReference type="EMBL" id="EDU99907.1"/>
    </source>
</evidence>
<dbReference type="GO" id="GO:0003677">
    <property type="term" value="F:DNA binding"/>
    <property type="evidence" value="ECO:0007669"/>
    <property type="project" value="InterPro"/>
</dbReference>
<dbReference type="GO" id="GO:0006313">
    <property type="term" value="P:DNA transposition"/>
    <property type="evidence" value="ECO:0007669"/>
    <property type="project" value="InterPro"/>
</dbReference>
<dbReference type="Proteomes" id="UP000003146">
    <property type="component" value="Unassembled WGS sequence"/>
</dbReference>
<dbReference type="OrthoDB" id="9815354at2"/>
<dbReference type="EMBL" id="ABIY02000109">
    <property type="protein sequence ID" value="EDU99907.1"/>
    <property type="molecule type" value="Genomic_DNA"/>
</dbReference>
<sequence length="336" mass="38040">MAEVTFPQLIQRACGIDVHLKVVVATIDGAGIQRETRSFKTFTSSLNELKEWLLSNGVTHVGMESTGVYWKPVYKVLEDSIPNVWIVNARHIKNVPGHKTDKMDSEWICKLLLAGLLKPSYIPPKEQRQLRDLTRYRNKLIQQIASEKNRMMRILEDCNIKLSSVVSNTSGTTATSLIDMLCEGKVLTLDDINSVYHGKLSASPEELLEACTGFVEEHHIYLLQMIRKDIDQTQTLVDDLSERIKRLLSKYENVLELLREIPGFSTKVVEDLVSEIGLDMSHFPSEKHLSSWAGLSPGNNESAGKKKRTNHSRKQTGKGGNHRSRMGCDPYKEYVF</sequence>
<dbReference type="Pfam" id="PF01548">
    <property type="entry name" value="DEDD_Tnp_IS110"/>
    <property type="match status" value="1"/>
</dbReference>
<feature type="compositionally biased region" description="Basic residues" evidence="2">
    <location>
        <begin position="305"/>
        <end position="325"/>
    </location>
</feature>
<evidence type="ECO:0000259" key="4">
    <source>
        <dbReference type="Pfam" id="PF02371"/>
    </source>
</evidence>
<reference evidence="5 6" key="2">
    <citation type="submission" date="2008-04" db="EMBL/GenBank/DDBJ databases">
        <authorList>
            <person name="Fulton L."/>
            <person name="Clifton S."/>
            <person name="Fulton B."/>
            <person name="Xu J."/>
            <person name="Minx P."/>
            <person name="Pepin K.H."/>
            <person name="Johnson M."/>
            <person name="Thiruvilangam P."/>
            <person name="Bhonagiri V."/>
            <person name="Nash W.E."/>
            <person name="Mardis E.R."/>
            <person name="Wilson R.K."/>
        </authorList>
    </citation>
    <scope>NUCLEOTIDE SEQUENCE [LARGE SCALE GENOMIC DNA]</scope>
    <source>
        <strain evidence="5 6">DSM 17136</strain>
    </source>
</reference>
<evidence type="ECO:0000259" key="3">
    <source>
        <dbReference type="Pfam" id="PF01548"/>
    </source>
</evidence>
<gene>
    <name evidence="5" type="ORF">BACCOP_03044</name>
</gene>
<feature type="region of interest" description="Disordered" evidence="2">
    <location>
        <begin position="289"/>
        <end position="336"/>
    </location>
</feature>
<dbReference type="PANTHER" id="PTHR33055:SF15">
    <property type="entry name" value="TRANSPOSASE-RELATED"/>
    <property type="match status" value="1"/>
</dbReference>